<comment type="subcellular location">
    <subcellularLocation>
        <location evidence="1">Peroxisome</location>
    </subcellularLocation>
</comment>
<comment type="similarity">
    <text evidence="2">Belongs to the enoyl-CoA hydratase/isomerase family.</text>
</comment>
<accession>A0A0N9W1G4</accession>
<dbReference type="CDD" id="cd06558">
    <property type="entry name" value="crotonase-like"/>
    <property type="match status" value="1"/>
</dbReference>
<dbReference type="Pfam" id="PF00378">
    <property type="entry name" value="ECH_1"/>
    <property type="match status" value="1"/>
</dbReference>
<dbReference type="OrthoDB" id="9797151at2"/>
<dbReference type="RefSeq" id="WP_054582401.1">
    <property type="nucleotide sequence ID" value="NZ_CP012808.1"/>
</dbReference>
<dbReference type="Proteomes" id="UP000064939">
    <property type="component" value="Chromosome"/>
</dbReference>
<dbReference type="Gene3D" id="1.10.12.10">
    <property type="entry name" value="Lyase 2-enoyl-coa Hydratase, Chain A, domain 2"/>
    <property type="match status" value="1"/>
</dbReference>
<proteinExistence type="inferred from homology"/>
<keyword evidence="3" id="KW-0576">Peroxisome</keyword>
<evidence type="ECO:0000313" key="6">
    <source>
        <dbReference type="Proteomes" id="UP000064939"/>
    </source>
</evidence>
<name>A0A0N9W1G4_9GAMM</name>
<dbReference type="SUPFAM" id="SSF52096">
    <property type="entry name" value="ClpP/crotonase"/>
    <property type="match status" value="1"/>
</dbReference>
<dbReference type="InterPro" id="IPR014748">
    <property type="entry name" value="Enoyl-CoA_hydra_C"/>
</dbReference>
<evidence type="ECO:0000256" key="3">
    <source>
        <dbReference type="ARBA" id="ARBA00023140"/>
    </source>
</evidence>
<sequence>MTLSCIQQPHEHLQANLTNGILTLSIDRPQAKNALYGELYLKIAQALDEADLDSNVRVVILRGSDADFSAGNDMQDFMKFIQSPLEGKAGDTPPFILLKSAAKFSKPLIAAVRGVAIGIGVTILLHCDLAYCDDTALFQIPFVSLGLSPEGASSKLLVEQAGYHKAAELLFTAQKFDSKTAYEAHLINSIENNVYKFAQQKAEQLSLLPLASLKQTKALMKHNVKDIVECIDHEAEIFMSRVGSPEMMEAVAAFMQKRKPDFSQFN</sequence>
<reference evidence="5 6" key="1">
    <citation type="journal article" date="2015" name="Int. J. Syst. Evol. Microbiol.">
        <title>Acinetobacter equi sp. nov. isolated from horse faeces.</title>
        <authorList>
            <person name="Poppel M.T."/>
            <person name="Skiebe E."/>
            <person name="Laue M."/>
            <person name="Bergmann H."/>
            <person name="Ebersberger I."/>
            <person name="Garn T."/>
            <person name="Fruth A."/>
            <person name="Baumgardt S."/>
            <person name="Busse H.J."/>
            <person name="Wilharm G."/>
        </authorList>
    </citation>
    <scope>NUCLEOTIDE SEQUENCE [LARGE SCALE GENOMIC DNA]</scope>
    <source>
        <strain evidence="5 6">114</strain>
    </source>
</reference>
<dbReference type="GO" id="GO:0004165">
    <property type="term" value="F:delta(3)-delta(2)-enoyl-CoA isomerase activity"/>
    <property type="evidence" value="ECO:0007669"/>
    <property type="project" value="UniProtKB-ARBA"/>
</dbReference>
<evidence type="ECO:0000313" key="5">
    <source>
        <dbReference type="EMBL" id="ALH96522.1"/>
    </source>
</evidence>
<dbReference type="EMBL" id="CP012808">
    <property type="protein sequence ID" value="ALH96522.1"/>
    <property type="molecule type" value="Genomic_DNA"/>
</dbReference>
<dbReference type="InterPro" id="IPR029045">
    <property type="entry name" value="ClpP/crotonase-like_dom_sf"/>
</dbReference>
<dbReference type="InterPro" id="IPR051053">
    <property type="entry name" value="ECH/Chromodomain_protein"/>
</dbReference>
<protein>
    <submittedName>
        <fullName evidence="5">Enoyl-CoA hydratase</fullName>
    </submittedName>
</protein>
<dbReference type="InterPro" id="IPR001753">
    <property type="entry name" value="Enoyl-CoA_hydra/iso"/>
</dbReference>
<evidence type="ECO:0000256" key="1">
    <source>
        <dbReference type="ARBA" id="ARBA00004275"/>
    </source>
</evidence>
<dbReference type="KEGG" id="aei:AOY20_13765"/>
<gene>
    <name evidence="5" type="ORF">AOY20_13765</name>
</gene>
<organism evidence="5 6">
    <name type="scientific">Acinetobacter equi</name>
    <dbReference type="NCBI Taxonomy" id="1324350"/>
    <lineage>
        <taxon>Bacteria</taxon>
        <taxon>Pseudomonadati</taxon>
        <taxon>Pseudomonadota</taxon>
        <taxon>Gammaproteobacteria</taxon>
        <taxon>Moraxellales</taxon>
        <taxon>Moraxellaceae</taxon>
        <taxon>Acinetobacter</taxon>
    </lineage>
</organism>
<dbReference type="PANTHER" id="PTHR43684:SF1">
    <property type="entry name" value="ENOYL-COA DELTA ISOMERASE 2"/>
    <property type="match status" value="1"/>
</dbReference>
<evidence type="ECO:0000256" key="2">
    <source>
        <dbReference type="ARBA" id="ARBA00005254"/>
    </source>
</evidence>
<dbReference type="AlphaFoldDB" id="A0A0N9W1G4"/>
<dbReference type="Gene3D" id="3.90.226.10">
    <property type="entry name" value="2-enoyl-CoA Hydratase, Chain A, domain 1"/>
    <property type="match status" value="1"/>
</dbReference>
<keyword evidence="6" id="KW-1185">Reference proteome</keyword>
<evidence type="ECO:0000256" key="4">
    <source>
        <dbReference type="ARBA" id="ARBA00023235"/>
    </source>
</evidence>
<keyword evidence="4" id="KW-0413">Isomerase</keyword>
<dbReference type="STRING" id="1324350.AOY20_13765"/>
<dbReference type="PANTHER" id="PTHR43684">
    <property type="match status" value="1"/>
</dbReference>